<evidence type="ECO:0000256" key="1">
    <source>
        <dbReference type="SAM" id="MobiDB-lite"/>
    </source>
</evidence>
<keyword evidence="3" id="KW-1185">Reference proteome</keyword>
<organism evidence="2 3">
    <name type="scientific">Miscanthus lutarioriparius</name>
    <dbReference type="NCBI Taxonomy" id="422564"/>
    <lineage>
        <taxon>Eukaryota</taxon>
        <taxon>Viridiplantae</taxon>
        <taxon>Streptophyta</taxon>
        <taxon>Embryophyta</taxon>
        <taxon>Tracheophyta</taxon>
        <taxon>Spermatophyta</taxon>
        <taxon>Magnoliopsida</taxon>
        <taxon>Liliopsida</taxon>
        <taxon>Poales</taxon>
        <taxon>Poaceae</taxon>
        <taxon>PACMAD clade</taxon>
        <taxon>Panicoideae</taxon>
        <taxon>Andropogonodae</taxon>
        <taxon>Andropogoneae</taxon>
        <taxon>Saccharinae</taxon>
        <taxon>Miscanthus</taxon>
    </lineage>
</organism>
<name>A0A811RH05_9POAL</name>
<protein>
    <submittedName>
        <fullName evidence="2">Uncharacterized protein</fullName>
    </submittedName>
</protein>
<sequence length="184" mass="20082">MALTRCPLPQKLKPTEAHGRRPLAAAGRGLAHRHRNQKPLTPNPKFEHQNTKKTNPIGTPQIHSLFPFPALKLEELHVGVSAVLLVCTFLPGGILYLEQNSSPSTRKEEWSAGRGCGGGWSRMVELTSAWNKGCGEGGGGVVAQALERGEGGGWRRKGKGKDEIRLGCPGFHFLYRKFTIITLI</sequence>
<dbReference type="EMBL" id="CAJGYO010000015">
    <property type="protein sequence ID" value="CAD6269251.1"/>
    <property type="molecule type" value="Genomic_DNA"/>
</dbReference>
<gene>
    <name evidence="2" type="ORF">NCGR_LOCUS52555</name>
</gene>
<reference evidence="2" key="1">
    <citation type="submission" date="2020-10" db="EMBL/GenBank/DDBJ databases">
        <authorList>
            <person name="Han B."/>
            <person name="Lu T."/>
            <person name="Zhao Q."/>
            <person name="Huang X."/>
            <person name="Zhao Y."/>
        </authorList>
    </citation>
    <scope>NUCLEOTIDE SEQUENCE</scope>
</reference>
<dbReference type="AlphaFoldDB" id="A0A811RH05"/>
<accession>A0A811RH05</accession>
<dbReference type="Proteomes" id="UP000604825">
    <property type="component" value="Unassembled WGS sequence"/>
</dbReference>
<comment type="caution">
    <text evidence="2">The sequence shown here is derived from an EMBL/GenBank/DDBJ whole genome shotgun (WGS) entry which is preliminary data.</text>
</comment>
<evidence type="ECO:0000313" key="3">
    <source>
        <dbReference type="Proteomes" id="UP000604825"/>
    </source>
</evidence>
<proteinExistence type="predicted"/>
<evidence type="ECO:0000313" key="2">
    <source>
        <dbReference type="EMBL" id="CAD6269251.1"/>
    </source>
</evidence>
<feature type="region of interest" description="Disordered" evidence="1">
    <location>
        <begin position="1"/>
        <end position="58"/>
    </location>
</feature>